<sequence length="330" mass="35150">MKPDSSLHRRALLGLLLANLLWGLSFPVVKAMVHTQEQLLPGSGNWFITAMTVGPRFLLATVVLALVAGAKLRGLTRGELRQGAWLGLANALGLLLQVDGLQFTSASVSSFLTQFYAVLIPVVVALKVRRAPAPVVGACVLLVLAGVAILGRFDFHALSFGRGELSTLAGSVFFMGQIFVLADPRYAGNRALPVSAVMFATVGLLFTILALATAPAAADVLVPWTSGPWLVFTGLLTVFCTLGAFMLMIRWQPVITATEAGLIYCFEPLFASVMALFLPGLFSRWVGFDYPNETLTWQLLVGGGLITVANGLLQLKGSTGSEKEESGIKN</sequence>
<name>A0A1D8AU80_9BACT</name>
<evidence type="ECO:0000256" key="6">
    <source>
        <dbReference type="SAM" id="Phobius"/>
    </source>
</evidence>
<comment type="subcellular location">
    <subcellularLocation>
        <location evidence="1">Cell membrane</location>
        <topology evidence="1">Multi-pass membrane protein</topology>
    </subcellularLocation>
</comment>
<feature type="transmembrane region" description="Helical" evidence="6">
    <location>
        <begin position="133"/>
        <end position="153"/>
    </location>
</feature>
<reference evidence="7 8" key="1">
    <citation type="submission" date="2016-06" db="EMBL/GenBank/DDBJ databases">
        <title>Three novel species with peptidoglycan cell walls form the new genus Lacunisphaera gen. nov. in the family Opitutaceae of the verrucomicrobial subdivision 4.</title>
        <authorList>
            <person name="Rast P."/>
            <person name="Gloeckner I."/>
            <person name="Jogler M."/>
            <person name="Boedeker C."/>
            <person name="Jeske O."/>
            <person name="Wiegand S."/>
            <person name="Reinhardt R."/>
            <person name="Schumann P."/>
            <person name="Rohde M."/>
            <person name="Spring S."/>
            <person name="Gloeckner F.O."/>
            <person name="Jogler C."/>
        </authorList>
    </citation>
    <scope>NUCLEOTIDE SEQUENCE [LARGE SCALE GENOMIC DNA]</scope>
    <source>
        <strain evidence="7 8">IG16b</strain>
    </source>
</reference>
<feature type="transmembrane region" description="Helical" evidence="6">
    <location>
        <begin position="165"/>
        <end position="182"/>
    </location>
</feature>
<dbReference type="GO" id="GO:0005886">
    <property type="term" value="C:plasma membrane"/>
    <property type="evidence" value="ECO:0007669"/>
    <property type="project" value="UniProtKB-SubCell"/>
</dbReference>
<feature type="transmembrane region" description="Helical" evidence="6">
    <location>
        <begin position="47"/>
        <end position="68"/>
    </location>
</feature>
<keyword evidence="2" id="KW-1003">Cell membrane</keyword>
<dbReference type="RefSeq" id="WP_069961702.1">
    <property type="nucleotide sequence ID" value="NZ_CP016094.1"/>
</dbReference>
<evidence type="ECO:0000313" key="7">
    <source>
        <dbReference type="EMBL" id="AOS44455.1"/>
    </source>
</evidence>
<feature type="transmembrane region" description="Helical" evidence="6">
    <location>
        <begin position="261"/>
        <end position="282"/>
    </location>
</feature>
<dbReference type="Proteomes" id="UP000095228">
    <property type="component" value="Chromosome"/>
</dbReference>
<keyword evidence="3 6" id="KW-0812">Transmembrane</keyword>
<proteinExistence type="predicted"/>
<gene>
    <name evidence="7" type="ORF">Verru16b_01517</name>
</gene>
<dbReference type="SUPFAM" id="SSF103481">
    <property type="entry name" value="Multidrug resistance efflux transporter EmrE"/>
    <property type="match status" value="1"/>
</dbReference>
<evidence type="ECO:0000256" key="3">
    <source>
        <dbReference type="ARBA" id="ARBA00022692"/>
    </source>
</evidence>
<dbReference type="EMBL" id="CP016094">
    <property type="protein sequence ID" value="AOS44455.1"/>
    <property type="molecule type" value="Genomic_DNA"/>
</dbReference>
<evidence type="ECO:0000256" key="4">
    <source>
        <dbReference type="ARBA" id="ARBA00022989"/>
    </source>
</evidence>
<evidence type="ECO:0000256" key="5">
    <source>
        <dbReference type="ARBA" id="ARBA00023136"/>
    </source>
</evidence>
<dbReference type="AlphaFoldDB" id="A0A1D8AU80"/>
<protein>
    <submittedName>
        <fullName evidence="7">EamA-like transporter family protein</fullName>
    </submittedName>
</protein>
<dbReference type="PANTHER" id="PTHR42920">
    <property type="entry name" value="OS03G0707200 PROTEIN-RELATED"/>
    <property type="match status" value="1"/>
</dbReference>
<feature type="transmembrane region" description="Helical" evidence="6">
    <location>
        <begin position="104"/>
        <end position="126"/>
    </location>
</feature>
<organism evidence="7 8">
    <name type="scientific">Lacunisphaera limnophila</name>
    <dbReference type="NCBI Taxonomy" id="1838286"/>
    <lineage>
        <taxon>Bacteria</taxon>
        <taxon>Pseudomonadati</taxon>
        <taxon>Verrucomicrobiota</taxon>
        <taxon>Opitutia</taxon>
        <taxon>Opitutales</taxon>
        <taxon>Opitutaceae</taxon>
        <taxon>Lacunisphaera</taxon>
    </lineage>
</organism>
<evidence type="ECO:0000313" key="8">
    <source>
        <dbReference type="Proteomes" id="UP000095228"/>
    </source>
</evidence>
<dbReference type="InterPro" id="IPR051258">
    <property type="entry name" value="Diverse_Substrate_Transporter"/>
</dbReference>
<keyword evidence="8" id="KW-1185">Reference proteome</keyword>
<accession>A0A1D8AU80</accession>
<feature type="transmembrane region" description="Helical" evidence="6">
    <location>
        <begin position="80"/>
        <end position="98"/>
    </location>
</feature>
<evidence type="ECO:0000256" key="1">
    <source>
        <dbReference type="ARBA" id="ARBA00004651"/>
    </source>
</evidence>
<keyword evidence="4 6" id="KW-1133">Transmembrane helix</keyword>
<evidence type="ECO:0000256" key="2">
    <source>
        <dbReference type="ARBA" id="ARBA00022475"/>
    </source>
</evidence>
<feature type="transmembrane region" description="Helical" evidence="6">
    <location>
        <begin position="194"/>
        <end position="217"/>
    </location>
</feature>
<dbReference type="PANTHER" id="PTHR42920:SF5">
    <property type="entry name" value="EAMA DOMAIN-CONTAINING PROTEIN"/>
    <property type="match status" value="1"/>
</dbReference>
<feature type="transmembrane region" description="Helical" evidence="6">
    <location>
        <begin position="229"/>
        <end position="249"/>
    </location>
</feature>
<dbReference type="InterPro" id="IPR037185">
    <property type="entry name" value="EmrE-like"/>
</dbReference>
<dbReference type="KEGG" id="obg:Verru16b_01517"/>
<dbReference type="OrthoDB" id="188241at2"/>
<feature type="transmembrane region" description="Helical" evidence="6">
    <location>
        <begin position="294"/>
        <end position="313"/>
    </location>
</feature>
<keyword evidence="5 6" id="KW-0472">Membrane</keyword>